<feature type="transmembrane region" description="Helical" evidence="15">
    <location>
        <begin position="246"/>
        <end position="265"/>
    </location>
</feature>
<dbReference type="SMART" id="SM00387">
    <property type="entry name" value="HATPase_c"/>
    <property type="match status" value="2"/>
</dbReference>
<dbReference type="Pfam" id="PF02518">
    <property type="entry name" value="HATPase_c"/>
    <property type="match status" value="2"/>
</dbReference>
<dbReference type="PANTHER" id="PTHR43047">
    <property type="entry name" value="TWO-COMPONENT HISTIDINE PROTEIN KINASE"/>
    <property type="match status" value="1"/>
</dbReference>
<dbReference type="GO" id="GO:0005886">
    <property type="term" value="C:plasma membrane"/>
    <property type="evidence" value="ECO:0007669"/>
    <property type="project" value="UniProtKB-SubCell"/>
</dbReference>
<dbReference type="Gene3D" id="2.60.40.2380">
    <property type="match status" value="1"/>
</dbReference>
<dbReference type="EMBL" id="FNIL01000019">
    <property type="protein sequence ID" value="SDO57933.1"/>
    <property type="molecule type" value="Genomic_DNA"/>
</dbReference>
<keyword evidence="20" id="KW-1185">Reference proteome</keyword>
<keyword evidence="15" id="KW-0812">Transmembrane</keyword>
<keyword evidence="10" id="KW-0805">Transcription regulation</keyword>
<gene>
    <name evidence="19" type="ORF">SAMN04488053_11923</name>
</gene>
<keyword evidence="5" id="KW-0808">Transferase</keyword>
<feature type="transmembrane region" description="Helical" evidence="15">
    <location>
        <begin position="329"/>
        <end position="347"/>
    </location>
</feature>
<dbReference type="InterPro" id="IPR004358">
    <property type="entry name" value="Sig_transdc_His_kin-like_C"/>
</dbReference>
<dbReference type="SMART" id="SM00388">
    <property type="entry name" value="HisKA"/>
    <property type="match status" value="2"/>
</dbReference>
<keyword evidence="14" id="KW-0175">Coiled coil</keyword>
<dbReference type="Gene3D" id="3.40.50.2300">
    <property type="match status" value="1"/>
</dbReference>
<dbReference type="EC" id="2.7.13.3" evidence="3"/>
<dbReference type="PANTHER" id="PTHR43047:SF72">
    <property type="entry name" value="OSMOSENSING HISTIDINE PROTEIN KINASE SLN1"/>
    <property type="match status" value="1"/>
</dbReference>
<dbReference type="GO" id="GO:0003677">
    <property type="term" value="F:DNA binding"/>
    <property type="evidence" value="ECO:0007669"/>
    <property type="project" value="UniProtKB-KW"/>
</dbReference>
<dbReference type="CDD" id="cd00075">
    <property type="entry name" value="HATPase"/>
    <property type="match status" value="1"/>
</dbReference>
<dbReference type="InterPro" id="IPR011623">
    <property type="entry name" value="7TMR_DISM_rcpt_extracell_dom1"/>
</dbReference>
<dbReference type="InterPro" id="IPR001789">
    <property type="entry name" value="Sig_transdc_resp-reg_receiver"/>
</dbReference>
<keyword evidence="4 13" id="KW-0597">Phosphoprotein</keyword>
<sequence length="1079" mass="123953">MKKMVVMLILLLFFVPSVHAEILHELDEEEGIANIHMHMEVLEDETGELQLEEVQELEFEEVTGAAPSYGYTESVYWAKFMVDASTAEDMWYLKLDNPTMDNVVIYEVGPDNDVETREAGDLFPYNQRELNNRVFVFRYDFSEREGIYTYYMRHETEGAMQLPITFSNQTVYSENTQSDYLILGLLAGLAGVMAVYNFFIYLSLKNSSYLYYVMFIVVNLFTFLSFTGLAYQFIWPEAVWWNNRAIIFFLTLSNIMALLFARNFLELRKLIPKALRYFQIAIAANIIILLIWIFSYSIALEISIVASILTVFVVLTTAVIRFRQGYHPAIYFIFAWQFFVVGVIISISTDLGVVPYSFFTKYAWQIFTSVELILFSFALTNKINIIRQEKDRARQEMLETLQRTDELKNEFLAMTSHELRTPLNGMIGIAESLKEGAAGKQTKLTRYNLDLIVKSGERLALLIGDITDFSRLENKDFHLRISKVDIVETLNVVVQMIRVMNNKPTLEIINKVKKLPLIYADEHRIQQILYNLLINAVRYTKEGSIIIEGKADAEKVTLFMKDTGIGISENELQLIFDPFQRGTNADHSYKEGMGIGLHLSKRLIELQGGEITLQSQLGEGSTFSFSFPVAEEAHQKNMQLEKEHMNAAPVPEAPVSREMLQGRILIADDEEVNVRVLTNYLRLAGYEVTAVSNGSEVLEKVSSGNYDLIIMDVMMPKISGYNACRELRKTYSYTELPILMLTARGLIEDRLAAYETGANDYLVKPVDRRELLIRVETHIKLSRAVFELEERRIELEGLNEILERKVEIRTSELETKNSELEYKNEQLTEMEASRIEMLSNISHELGTPVTFLQNYIQTVKEGFIDANDEKYLKIVQQKIHLLDRLIFDLFDLVKLESGSMNMMLQEIEIHAFLEEMYHYFSWELKEAGIHFPPPVLKGITNEDDYFVCIDKERLLQVFSNLIGNARKFVKEDPFIQIEAALLPADAEGDTKLRISIYDNGEGIKAEELQSIFKRFYKVTDYKQKKAIQGTGLGLAITKEIVEHHQGTIWAESIPGNGTVLSFTLPAVKKSEEKGMEYYG</sequence>
<feature type="domain" description="Histidine kinase" evidence="17">
    <location>
        <begin position="840"/>
        <end position="1068"/>
    </location>
</feature>
<evidence type="ECO:0000313" key="19">
    <source>
        <dbReference type="EMBL" id="SDO57933.1"/>
    </source>
</evidence>
<keyword evidence="16" id="KW-0732">Signal</keyword>
<organism evidence="19 20">
    <name type="scientific">Alkalicoccus daliensis</name>
    <dbReference type="NCBI Taxonomy" id="745820"/>
    <lineage>
        <taxon>Bacteria</taxon>
        <taxon>Bacillati</taxon>
        <taxon>Bacillota</taxon>
        <taxon>Bacilli</taxon>
        <taxon>Bacillales</taxon>
        <taxon>Bacillaceae</taxon>
        <taxon>Alkalicoccus</taxon>
    </lineage>
</organism>
<keyword evidence="11" id="KW-0238">DNA-binding</keyword>
<dbReference type="CDD" id="cd17574">
    <property type="entry name" value="REC_OmpR"/>
    <property type="match status" value="1"/>
</dbReference>
<dbReference type="Pfam" id="PF07696">
    <property type="entry name" value="7TMR-DISMED2"/>
    <property type="match status" value="1"/>
</dbReference>
<feature type="transmembrane region" description="Helical" evidence="15">
    <location>
        <begin position="277"/>
        <end position="296"/>
    </location>
</feature>
<name>A0A1H0KQ85_9BACI</name>
<dbReference type="Pfam" id="PF00512">
    <property type="entry name" value="HisKA"/>
    <property type="match status" value="2"/>
</dbReference>
<dbReference type="InterPro" id="IPR036890">
    <property type="entry name" value="HATPase_C_sf"/>
</dbReference>
<dbReference type="GO" id="GO:0009927">
    <property type="term" value="F:histidine phosphotransfer kinase activity"/>
    <property type="evidence" value="ECO:0007669"/>
    <property type="project" value="TreeGrafter"/>
</dbReference>
<dbReference type="InterPro" id="IPR036097">
    <property type="entry name" value="HisK_dim/P_sf"/>
</dbReference>
<dbReference type="RefSeq" id="WP_090844489.1">
    <property type="nucleotide sequence ID" value="NZ_FNIL01000019.1"/>
</dbReference>
<dbReference type="InterPro" id="IPR011622">
    <property type="entry name" value="7TMR_DISM_rcpt_extracell_dom2"/>
</dbReference>
<dbReference type="SUPFAM" id="SSF55874">
    <property type="entry name" value="ATPase domain of HSP90 chaperone/DNA topoisomerase II/histidine kinase"/>
    <property type="match status" value="2"/>
</dbReference>
<evidence type="ECO:0000259" key="18">
    <source>
        <dbReference type="PROSITE" id="PS50110"/>
    </source>
</evidence>
<evidence type="ECO:0000256" key="12">
    <source>
        <dbReference type="ARBA" id="ARBA00023163"/>
    </source>
</evidence>
<dbReference type="InterPro" id="IPR005467">
    <property type="entry name" value="His_kinase_dom"/>
</dbReference>
<comment type="subcellular location">
    <subcellularLocation>
        <location evidence="2">Cell membrane</location>
        <topology evidence="2">Multi-pass membrane protein</topology>
    </subcellularLocation>
</comment>
<evidence type="ECO:0000256" key="9">
    <source>
        <dbReference type="ARBA" id="ARBA00023012"/>
    </source>
</evidence>
<evidence type="ECO:0000256" key="3">
    <source>
        <dbReference type="ARBA" id="ARBA00012438"/>
    </source>
</evidence>
<dbReference type="InterPro" id="IPR011006">
    <property type="entry name" value="CheY-like_superfamily"/>
</dbReference>
<feature type="transmembrane region" description="Helical" evidence="15">
    <location>
        <begin position="302"/>
        <end position="322"/>
    </location>
</feature>
<evidence type="ECO:0000259" key="17">
    <source>
        <dbReference type="PROSITE" id="PS50109"/>
    </source>
</evidence>
<dbReference type="GO" id="GO:0000155">
    <property type="term" value="F:phosphorelay sensor kinase activity"/>
    <property type="evidence" value="ECO:0007669"/>
    <property type="project" value="InterPro"/>
</dbReference>
<comment type="catalytic activity">
    <reaction evidence="1">
        <text>ATP + protein L-histidine = ADP + protein N-phospho-L-histidine.</text>
        <dbReference type="EC" id="2.7.13.3"/>
    </reaction>
</comment>
<protein>
    <recommendedName>
        <fullName evidence="3">histidine kinase</fullName>
        <ecNumber evidence="3">2.7.13.3</ecNumber>
    </recommendedName>
</protein>
<feature type="domain" description="Histidine kinase" evidence="17">
    <location>
        <begin position="414"/>
        <end position="631"/>
    </location>
</feature>
<dbReference type="PROSITE" id="PS50110">
    <property type="entry name" value="RESPONSE_REGULATORY"/>
    <property type="match status" value="1"/>
</dbReference>
<feature type="transmembrane region" description="Helical" evidence="15">
    <location>
        <begin position="180"/>
        <end position="202"/>
    </location>
</feature>
<dbReference type="SUPFAM" id="SSF52172">
    <property type="entry name" value="CheY-like"/>
    <property type="match status" value="1"/>
</dbReference>
<evidence type="ECO:0000256" key="2">
    <source>
        <dbReference type="ARBA" id="ARBA00004651"/>
    </source>
</evidence>
<dbReference type="STRING" id="745820.SAMN04488053_11923"/>
<feature type="chain" id="PRO_5011719093" description="histidine kinase" evidence="16">
    <location>
        <begin position="21"/>
        <end position="1079"/>
    </location>
</feature>
<dbReference type="Gene3D" id="3.30.565.10">
    <property type="entry name" value="Histidine kinase-like ATPase, C-terminal domain"/>
    <property type="match status" value="2"/>
</dbReference>
<dbReference type="FunFam" id="3.30.565.10:FF:000006">
    <property type="entry name" value="Sensor histidine kinase WalK"/>
    <property type="match status" value="2"/>
</dbReference>
<dbReference type="SUPFAM" id="SSF47384">
    <property type="entry name" value="Homodimeric domain of signal transducing histidine kinase"/>
    <property type="match status" value="2"/>
</dbReference>
<evidence type="ECO:0000256" key="16">
    <source>
        <dbReference type="SAM" id="SignalP"/>
    </source>
</evidence>
<dbReference type="InterPro" id="IPR003594">
    <property type="entry name" value="HATPase_dom"/>
</dbReference>
<keyword evidence="8" id="KW-0067">ATP-binding</keyword>
<dbReference type="GO" id="GO:0005524">
    <property type="term" value="F:ATP binding"/>
    <property type="evidence" value="ECO:0007669"/>
    <property type="project" value="UniProtKB-KW"/>
</dbReference>
<evidence type="ECO:0000256" key="13">
    <source>
        <dbReference type="PROSITE-ProRule" id="PRU00169"/>
    </source>
</evidence>
<dbReference type="PRINTS" id="PR00344">
    <property type="entry name" value="BCTRLSENSOR"/>
</dbReference>
<feature type="transmembrane region" description="Helical" evidence="15">
    <location>
        <begin position="209"/>
        <end position="234"/>
    </location>
</feature>
<evidence type="ECO:0000256" key="15">
    <source>
        <dbReference type="SAM" id="Phobius"/>
    </source>
</evidence>
<evidence type="ECO:0000256" key="1">
    <source>
        <dbReference type="ARBA" id="ARBA00000085"/>
    </source>
</evidence>
<dbReference type="AlphaFoldDB" id="A0A1H0KQ85"/>
<dbReference type="Pfam" id="PF00072">
    <property type="entry name" value="Response_reg"/>
    <property type="match status" value="1"/>
</dbReference>
<keyword evidence="12" id="KW-0804">Transcription</keyword>
<feature type="coiled-coil region" evidence="14">
    <location>
        <begin position="383"/>
        <end position="410"/>
    </location>
</feature>
<keyword evidence="15" id="KW-1133">Transmembrane helix</keyword>
<evidence type="ECO:0000256" key="4">
    <source>
        <dbReference type="ARBA" id="ARBA00022553"/>
    </source>
</evidence>
<keyword evidence="15" id="KW-0472">Membrane</keyword>
<feature type="coiled-coil region" evidence="14">
    <location>
        <begin position="785"/>
        <end position="830"/>
    </location>
</feature>
<proteinExistence type="predicted"/>
<dbReference type="CDD" id="cd00082">
    <property type="entry name" value="HisKA"/>
    <property type="match status" value="2"/>
</dbReference>
<reference evidence="20" key="1">
    <citation type="submission" date="2016-10" db="EMBL/GenBank/DDBJ databases">
        <authorList>
            <person name="Varghese N."/>
            <person name="Submissions S."/>
        </authorList>
    </citation>
    <scope>NUCLEOTIDE SEQUENCE [LARGE SCALE GENOMIC DNA]</scope>
    <source>
        <strain evidence="20">CGMCC 1.10369</strain>
    </source>
</reference>
<evidence type="ECO:0000256" key="10">
    <source>
        <dbReference type="ARBA" id="ARBA00023015"/>
    </source>
</evidence>
<dbReference type="Proteomes" id="UP000198778">
    <property type="component" value="Unassembled WGS sequence"/>
</dbReference>
<evidence type="ECO:0000256" key="8">
    <source>
        <dbReference type="ARBA" id="ARBA00022840"/>
    </source>
</evidence>
<dbReference type="FunFam" id="3.40.50.2300:FF:000001">
    <property type="entry name" value="DNA-binding response regulator PhoB"/>
    <property type="match status" value="1"/>
</dbReference>
<evidence type="ECO:0000256" key="6">
    <source>
        <dbReference type="ARBA" id="ARBA00022741"/>
    </source>
</evidence>
<evidence type="ECO:0000256" key="11">
    <source>
        <dbReference type="ARBA" id="ARBA00023125"/>
    </source>
</evidence>
<evidence type="ECO:0000256" key="7">
    <source>
        <dbReference type="ARBA" id="ARBA00022777"/>
    </source>
</evidence>
<keyword evidence="9" id="KW-0902">Two-component regulatory system</keyword>
<feature type="modified residue" description="4-aspartylphosphate" evidence="13">
    <location>
        <position position="712"/>
    </location>
</feature>
<keyword evidence="6" id="KW-0547">Nucleotide-binding</keyword>
<dbReference type="Gene3D" id="1.10.287.130">
    <property type="match status" value="2"/>
</dbReference>
<dbReference type="PROSITE" id="PS50109">
    <property type="entry name" value="HIS_KIN"/>
    <property type="match status" value="2"/>
</dbReference>
<keyword evidence="7 19" id="KW-0418">Kinase</keyword>
<evidence type="ECO:0000313" key="20">
    <source>
        <dbReference type="Proteomes" id="UP000198778"/>
    </source>
</evidence>
<dbReference type="InterPro" id="IPR003661">
    <property type="entry name" value="HisK_dim/P_dom"/>
</dbReference>
<evidence type="ECO:0000256" key="5">
    <source>
        <dbReference type="ARBA" id="ARBA00022679"/>
    </source>
</evidence>
<feature type="domain" description="Response regulatory" evidence="18">
    <location>
        <begin position="663"/>
        <end position="779"/>
    </location>
</feature>
<feature type="signal peptide" evidence="16">
    <location>
        <begin position="1"/>
        <end position="20"/>
    </location>
</feature>
<evidence type="ECO:0000256" key="14">
    <source>
        <dbReference type="SAM" id="Coils"/>
    </source>
</evidence>
<accession>A0A1H0KQ85</accession>
<dbReference type="OrthoDB" id="9809348at2"/>
<dbReference type="SMART" id="SM00448">
    <property type="entry name" value="REC"/>
    <property type="match status" value="1"/>
</dbReference>
<dbReference type="Pfam" id="PF07695">
    <property type="entry name" value="7TMR-DISM_7TM"/>
    <property type="match status" value="1"/>
</dbReference>